<evidence type="ECO:0000256" key="5">
    <source>
        <dbReference type="ARBA" id="ARBA00023004"/>
    </source>
</evidence>
<feature type="chain" id="PRO_5031004203" evidence="7">
    <location>
        <begin position="22"/>
        <end position="125"/>
    </location>
</feature>
<gene>
    <name evidence="9" type="ORF">ENT08_10570</name>
</gene>
<feature type="signal peptide" evidence="7">
    <location>
        <begin position="1"/>
        <end position="21"/>
    </location>
</feature>
<dbReference type="Gene3D" id="1.10.760.10">
    <property type="entry name" value="Cytochrome c-like domain"/>
    <property type="match status" value="1"/>
</dbReference>
<keyword evidence="5 6" id="KW-0408">Iron</keyword>
<keyword evidence="1" id="KW-0813">Transport</keyword>
<dbReference type="EMBL" id="DSXI01000628">
    <property type="protein sequence ID" value="HGS06154.1"/>
    <property type="molecule type" value="Genomic_DNA"/>
</dbReference>
<evidence type="ECO:0000259" key="8">
    <source>
        <dbReference type="PROSITE" id="PS51007"/>
    </source>
</evidence>
<sequence length="125" mass="13304">MKLFILMLCLAGLTGAPPALGQPQDLLKLGQEVYENNCADCHRRNGEGLPVKFPALKGNSLVLGDAGPLLHTILQGRKGKWGLMPAWAEHLNDQEIAGVAAYIRSAWGNQAPPVTPAEAAAARIK</sequence>
<reference evidence="9" key="1">
    <citation type="journal article" date="2020" name="mSystems">
        <title>Genome- and Community-Level Interaction Insights into Carbon Utilization and Element Cycling Functions of Hydrothermarchaeota in Hydrothermal Sediment.</title>
        <authorList>
            <person name="Zhou Z."/>
            <person name="Liu Y."/>
            <person name="Xu W."/>
            <person name="Pan J."/>
            <person name="Luo Z.H."/>
            <person name="Li M."/>
        </authorList>
    </citation>
    <scope>NUCLEOTIDE SEQUENCE [LARGE SCALE GENOMIC DNA]</scope>
    <source>
        <strain evidence="9">SpSt-548</strain>
    </source>
</reference>
<keyword evidence="3 6" id="KW-0479">Metal-binding</keyword>
<dbReference type="PANTHER" id="PTHR35008">
    <property type="entry name" value="BLL4482 PROTEIN-RELATED"/>
    <property type="match status" value="1"/>
</dbReference>
<evidence type="ECO:0000313" key="9">
    <source>
        <dbReference type="EMBL" id="HGS06154.1"/>
    </source>
</evidence>
<evidence type="ECO:0000256" key="7">
    <source>
        <dbReference type="SAM" id="SignalP"/>
    </source>
</evidence>
<keyword evidence="2 6" id="KW-0349">Heme</keyword>
<dbReference type="PANTHER" id="PTHR35008:SF8">
    <property type="entry name" value="ALCOHOL DEHYDROGENASE CYTOCHROME C SUBUNIT"/>
    <property type="match status" value="1"/>
</dbReference>
<dbReference type="InterPro" id="IPR036909">
    <property type="entry name" value="Cyt_c-like_dom_sf"/>
</dbReference>
<dbReference type="InterPro" id="IPR008168">
    <property type="entry name" value="Cyt_C_IC"/>
</dbReference>
<proteinExistence type="predicted"/>
<protein>
    <submittedName>
        <fullName evidence="9">C-type cytochrome</fullName>
    </submittedName>
</protein>
<dbReference type="GO" id="GO:0005506">
    <property type="term" value="F:iron ion binding"/>
    <property type="evidence" value="ECO:0007669"/>
    <property type="project" value="InterPro"/>
</dbReference>
<evidence type="ECO:0000256" key="2">
    <source>
        <dbReference type="ARBA" id="ARBA00022617"/>
    </source>
</evidence>
<dbReference type="PROSITE" id="PS51007">
    <property type="entry name" value="CYTC"/>
    <property type="match status" value="1"/>
</dbReference>
<dbReference type="InterPro" id="IPR009056">
    <property type="entry name" value="Cyt_c-like_dom"/>
</dbReference>
<dbReference type="GO" id="GO:0020037">
    <property type="term" value="F:heme binding"/>
    <property type="evidence" value="ECO:0007669"/>
    <property type="project" value="InterPro"/>
</dbReference>
<dbReference type="AlphaFoldDB" id="A0A7V4GA39"/>
<dbReference type="PRINTS" id="PR00605">
    <property type="entry name" value="CYTCHROMECIC"/>
</dbReference>
<accession>A0A7V4GA39</accession>
<keyword evidence="4" id="KW-0249">Electron transport</keyword>
<organism evidence="9">
    <name type="scientific">Desulfobacca acetoxidans</name>
    <dbReference type="NCBI Taxonomy" id="60893"/>
    <lineage>
        <taxon>Bacteria</taxon>
        <taxon>Pseudomonadati</taxon>
        <taxon>Thermodesulfobacteriota</taxon>
        <taxon>Desulfobaccia</taxon>
        <taxon>Desulfobaccales</taxon>
        <taxon>Desulfobaccaceae</taxon>
        <taxon>Desulfobacca</taxon>
    </lineage>
</organism>
<dbReference type="Pfam" id="PF13442">
    <property type="entry name" value="Cytochrome_CBB3"/>
    <property type="match status" value="1"/>
</dbReference>
<keyword evidence="7" id="KW-0732">Signal</keyword>
<comment type="caution">
    <text evidence="9">The sequence shown here is derived from an EMBL/GenBank/DDBJ whole genome shotgun (WGS) entry which is preliminary data.</text>
</comment>
<feature type="domain" description="Cytochrome c" evidence="8">
    <location>
        <begin position="25"/>
        <end position="107"/>
    </location>
</feature>
<evidence type="ECO:0000256" key="6">
    <source>
        <dbReference type="PROSITE-ProRule" id="PRU00433"/>
    </source>
</evidence>
<dbReference type="SUPFAM" id="SSF46626">
    <property type="entry name" value="Cytochrome c"/>
    <property type="match status" value="1"/>
</dbReference>
<evidence type="ECO:0000256" key="4">
    <source>
        <dbReference type="ARBA" id="ARBA00022982"/>
    </source>
</evidence>
<dbReference type="InterPro" id="IPR051459">
    <property type="entry name" value="Cytochrome_c-type_DH"/>
</dbReference>
<evidence type="ECO:0000256" key="1">
    <source>
        <dbReference type="ARBA" id="ARBA00022448"/>
    </source>
</evidence>
<dbReference type="GO" id="GO:0009055">
    <property type="term" value="F:electron transfer activity"/>
    <property type="evidence" value="ECO:0007669"/>
    <property type="project" value="InterPro"/>
</dbReference>
<evidence type="ECO:0000256" key="3">
    <source>
        <dbReference type="ARBA" id="ARBA00022723"/>
    </source>
</evidence>
<name>A0A7V4GA39_9BACT</name>